<evidence type="ECO:0000259" key="7">
    <source>
        <dbReference type="PROSITE" id="PS50071"/>
    </source>
</evidence>
<dbReference type="Gene3D" id="1.10.10.60">
    <property type="entry name" value="Homeodomain-like"/>
    <property type="match status" value="1"/>
</dbReference>
<dbReference type="SUPFAM" id="SSF46689">
    <property type="entry name" value="Homeodomain-like"/>
    <property type="match status" value="1"/>
</dbReference>
<organism evidence="9 10">
    <name type="scientific">Calicophoron daubneyi</name>
    <name type="common">Rumen fluke</name>
    <name type="synonym">Paramphistomum daubneyi</name>
    <dbReference type="NCBI Taxonomy" id="300641"/>
    <lineage>
        <taxon>Eukaryota</taxon>
        <taxon>Metazoa</taxon>
        <taxon>Spiralia</taxon>
        <taxon>Lophotrochozoa</taxon>
        <taxon>Platyhelminthes</taxon>
        <taxon>Trematoda</taxon>
        <taxon>Digenea</taxon>
        <taxon>Plagiorchiida</taxon>
        <taxon>Pronocephalata</taxon>
        <taxon>Paramphistomoidea</taxon>
        <taxon>Paramphistomidae</taxon>
        <taxon>Calicophoron</taxon>
    </lineage>
</organism>
<keyword evidence="2 5" id="KW-0238">DNA-binding</keyword>
<keyword evidence="3 5" id="KW-0371">Homeobox</keyword>
<feature type="domain" description="POU-specific" evidence="8">
    <location>
        <begin position="127"/>
        <end position="201"/>
    </location>
</feature>
<reference evidence="9" key="1">
    <citation type="submission" date="2024-06" db="EMBL/GenBank/DDBJ databases">
        <authorList>
            <person name="Liu X."/>
            <person name="Lenzi L."/>
            <person name="Haldenby T S."/>
            <person name="Uol C."/>
        </authorList>
    </citation>
    <scope>NUCLEOTIDE SEQUENCE</scope>
</reference>
<evidence type="ECO:0000313" key="9">
    <source>
        <dbReference type="EMBL" id="CAL5138107.1"/>
    </source>
</evidence>
<dbReference type="GO" id="GO:0005634">
    <property type="term" value="C:nucleus"/>
    <property type="evidence" value="ECO:0007669"/>
    <property type="project" value="UniProtKB-SubCell"/>
</dbReference>
<dbReference type="InterPro" id="IPR050255">
    <property type="entry name" value="POU_domain_TF"/>
</dbReference>
<feature type="domain" description="Homeobox" evidence="7">
    <location>
        <begin position="247"/>
        <end position="307"/>
    </location>
</feature>
<dbReference type="EMBL" id="CAXLJL010000478">
    <property type="protein sequence ID" value="CAL5138107.1"/>
    <property type="molecule type" value="Genomic_DNA"/>
</dbReference>
<dbReference type="SUPFAM" id="SSF47413">
    <property type="entry name" value="lambda repressor-like DNA-binding domains"/>
    <property type="match status" value="1"/>
</dbReference>
<dbReference type="Proteomes" id="UP001497525">
    <property type="component" value="Unassembled WGS sequence"/>
</dbReference>
<dbReference type="GO" id="GO:0000981">
    <property type="term" value="F:DNA-binding transcription factor activity, RNA polymerase II-specific"/>
    <property type="evidence" value="ECO:0007669"/>
    <property type="project" value="TreeGrafter"/>
</dbReference>
<dbReference type="InterPro" id="IPR010982">
    <property type="entry name" value="Lambda_DNA-bd_dom_sf"/>
</dbReference>
<dbReference type="AlphaFoldDB" id="A0AAV2TNR2"/>
<proteinExistence type="predicted"/>
<evidence type="ECO:0000256" key="5">
    <source>
        <dbReference type="PROSITE-ProRule" id="PRU00108"/>
    </source>
</evidence>
<evidence type="ECO:0000256" key="4">
    <source>
        <dbReference type="ARBA" id="ARBA00023242"/>
    </source>
</evidence>
<protein>
    <recommendedName>
        <fullName evidence="11">POU domain protein</fullName>
    </recommendedName>
</protein>
<evidence type="ECO:0000256" key="1">
    <source>
        <dbReference type="ARBA" id="ARBA00004123"/>
    </source>
</evidence>
<dbReference type="GO" id="GO:0000978">
    <property type="term" value="F:RNA polymerase II cis-regulatory region sequence-specific DNA binding"/>
    <property type="evidence" value="ECO:0007669"/>
    <property type="project" value="TreeGrafter"/>
</dbReference>
<evidence type="ECO:0008006" key="11">
    <source>
        <dbReference type="Google" id="ProtNLM"/>
    </source>
</evidence>
<dbReference type="InterPro" id="IPR009057">
    <property type="entry name" value="Homeodomain-like_sf"/>
</dbReference>
<sequence>MKSNCLAETLVPFSGNQATFQHYLVFQNEDHCQVYVPITVLNAKQLEPRHESLILKDLKRKMKITFRHEVPEVSPFSKPGAKFFLKPRSPWSYKSAMKPAYKTRSALRPHPSGMELPSTSWVDTNSAKSAGLSDLQSFVRTFVAKRAELNMGQKDVAKSLKVLYGVHRSSSMISRVERMDLTVSNFLQIYPVLVQWLKDTEDVQSREAIIRAAIDPPTEQKPRKALVTEVFFRTNGRQGMPEVPCVFKVRRPRAKLSTEKKRLLERNFNKNPYPRRADIKELAEELGMDTDVVRVWFYNRRCRLNSKRSTKCN</sequence>
<evidence type="ECO:0000256" key="3">
    <source>
        <dbReference type="ARBA" id="ARBA00023155"/>
    </source>
</evidence>
<dbReference type="CDD" id="cd00086">
    <property type="entry name" value="homeodomain"/>
    <property type="match status" value="1"/>
</dbReference>
<dbReference type="Pfam" id="PF00046">
    <property type="entry name" value="Homeodomain"/>
    <property type="match status" value="1"/>
</dbReference>
<dbReference type="PANTHER" id="PTHR11636">
    <property type="entry name" value="POU DOMAIN"/>
    <property type="match status" value="1"/>
</dbReference>
<dbReference type="PROSITE" id="PS51179">
    <property type="entry name" value="POU_3"/>
    <property type="match status" value="1"/>
</dbReference>
<keyword evidence="4 5" id="KW-0539">Nucleus</keyword>
<dbReference type="InterPro" id="IPR013847">
    <property type="entry name" value="POU"/>
</dbReference>
<dbReference type="Pfam" id="PF00157">
    <property type="entry name" value="Pou"/>
    <property type="match status" value="1"/>
</dbReference>
<gene>
    <name evidence="9" type="ORF">CDAUBV1_LOCUS12727</name>
</gene>
<evidence type="ECO:0000313" key="10">
    <source>
        <dbReference type="Proteomes" id="UP001497525"/>
    </source>
</evidence>
<dbReference type="PROSITE" id="PS50071">
    <property type="entry name" value="HOMEOBOX_2"/>
    <property type="match status" value="1"/>
</dbReference>
<accession>A0AAV2TNR2</accession>
<dbReference type="InterPro" id="IPR001356">
    <property type="entry name" value="HD"/>
</dbReference>
<dbReference type="SMART" id="SM00352">
    <property type="entry name" value="POU"/>
    <property type="match status" value="1"/>
</dbReference>
<name>A0AAV2TNR2_CALDB</name>
<evidence type="ECO:0000256" key="2">
    <source>
        <dbReference type="ARBA" id="ARBA00023125"/>
    </source>
</evidence>
<dbReference type="SMART" id="SM00389">
    <property type="entry name" value="HOX"/>
    <property type="match status" value="1"/>
</dbReference>
<dbReference type="PANTHER" id="PTHR11636:SF76">
    <property type="entry name" value="PROTEIN NUBBIN"/>
    <property type="match status" value="1"/>
</dbReference>
<feature type="DNA-binding region" description="Homeobox" evidence="5">
    <location>
        <begin position="249"/>
        <end position="308"/>
    </location>
</feature>
<evidence type="ECO:0000259" key="8">
    <source>
        <dbReference type="PROSITE" id="PS51179"/>
    </source>
</evidence>
<comment type="subcellular location">
    <subcellularLocation>
        <location evidence="1 5 6">Nucleus</location>
    </subcellularLocation>
</comment>
<dbReference type="InterPro" id="IPR000327">
    <property type="entry name" value="POU_dom"/>
</dbReference>
<dbReference type="Gene3D" id="1.10.260.40">
    <property type="entry name" value="lambda repressor-like DNA-binding domains"/>
    <property type="match status" value="1"/>
</dbReference>
<evidence type="ECO:0000256" key="6">
    <source>
        <dbReference type="RuleBase" id="RU000682"/>
    </source>
</evidence>
<dbReference type="PRINTS" id="PR00028">
    <property type="entry name" value="POUDOMAIN"/>
</dbReference>
<comment type="caution">
    <text evidence="9">The sequence shown here is derived from an EMBL/GenBank/DDBJ whole genome shotgun (WGS) entry which is preliminary data.</text>
</comment>